<dbReference type="EMBL" id="FOCE01000004">
    <property type="protein sequence ID" value="SEN24048.1"/>
    <property type="molecule type" value="Genomic_DNA"/>
</dbReference>
<dbReference type="InterPro" id="IPR050557">
    <property type="entry name" value="RTX_toxin/Mannuronan_C5-epim"/>
</dbReference>
<reference evidence="4 5" key="1">
    <citation type="submission" date="2016-10" db="EMBL/GenBank/DDBJ databases">
        <authorList>
            <person name="de Groot N.N."/>
        </authorList>
    </citation>
    <scope>NUCLEOTIDE SEQUENCE [LARGE SCALE GENOMIC DNA]</scope>
    <source>
        <strain evidence="4 5">DSM 3857</strain>
    </source>
</reference>
<evidence type="ECO:0000313" key="4">
    <source>
        <dbReference type="EMBL" id="SEN24048.1"/>
    </source>
</evidence>
<feature type="region of interest" description="Disordered" evidence="3">
    <location>
        <begin position="182"/>
        <end position="203"/>
    </location>
</feature>
<dbReference type="PANTHER" id="PTHR38340:SF1">
    <property type="entry name" value="S-LAYER PROTEIN"/>
    <property type="match status" value="1"/>
</dbReference>
<dbReference type="OrthoDB" id="7877430at2"/>
<dbReference type="GO" id="GO:0005576">
    <property type="term" value="C:extracellular region"/>
    <property type="evidence" value="ECO:0007669"/>
    <property type="project" value="UniProtKB-SubCell"/>
</dbReference>
<name>A0A1H8EZ78_9RHOB</name>
<accession>A0A1H8EZ78</accession>
<dbReference type="PRINTS" id="PR00313">
    <property type="entry name" value="CABNDNGRPT"/>
</dbReference>
<dbReference type="PANTHER" id="PTHR38340">
    <property type="entry name" value="S-LAYER PROTEIN"/>
    <property type="match status" value="1"/>
</dbReference>
<dbReference type="InterPro" id="IPR018511">
    <property type="entry name" value="Hemolysin-typ_Ca-bd_CS"/>
</dbReference>
<dbReference type="Pfam" id="PF00353">
    <property type="entry name" value="HemolysinCabind"/>
    <property type="match status" value="2"/>
</dbReference>
<dbReference type="Gene3D" id="2.150.10.10">
    <property type="entry name" value="Serralysin-like metalloprotease, C-terminal"/>
    <property type="match status" value="1"/>
</dbReference>
<dbReference type="InterPro" id="IPR011049">
    <property type="entry name" value="Serralysin-like_metalloprot_C"/>
</dbReference>
<gene>
    <name evidence="4" type="ORF">SAMN04488103_1044</name>
</gene>
<dbReference type="AlphaFoldDB" id="A0A1H8EZ78"/>
<dbReference type="PROSITE" id="PS00330">
    <property type="entry name" value="HEMOLYSIN_CALCIUM"/>
    <property type="match status" value="2"/>
</dbReference>
<keyword evidence="5" id="KW-1185">Reference proteome</keyword>
<proteinExistence type="predicted"/>
<evidence type="ECO:0000256" key="1">
    <source>
        <dbReference type="ARBA" id="ARBA00004613"/>
    </source>
</evidence>
<evidence type="ECO:0000256" key="3">
    <source>
        <dbReference type="SAM" id="MobiDB-lite"/>
    </source>
</evidence>
<protein>
    <submittedName>
        <fullName evidence="4">Hemolysin-type calcium-binding repeat-containing protein</fullName>
    </submittedName>
</protein>
<evidence type="ECO:0000313" key="5">
    <source>
        <dbReference type="Proteomes" id="UP000198761"/>
    </source>
</evidence>
<dbReference type="SUPFAM" id="SSF51120">
    <property type="entry name" value="beta-Roll"/>
    <property type="match status" value="1"/>
</dbReference>
<comment type="subcellular location">
    <subcellularLocation>
        <location evidence="1">Secreted</location>
    </subcellularLocation>
</comment>
<sequence>MAIMRSWDSFDYKSLDLNLFFRTADTLGFDDDDGIRFRGTTYDDAIYIEGVVDGFDNSLEFYGSDIAVSGAHVVAGTFNALANWFYDTDDSTWYYNLALTGFSVNATKVDAALTSAGTADDRAVLAQMLSGHDNIVLSADADRMTGFAGSDTLRGGRDDDALLGGTGNDRLDGEAGDDWLRGEADNDQLRGGGGADTLDGGRGNDRLIGGAGDDFFVFRQQDGSDRVLQFEDGTDLIRLQGFHSGTDTMRITQDNDDTLIIWDALTIRLVDIDAHRITGADFG</sequence>
<dbReference type="Proteomes" id="UP000198761">
    <property type="component" value="Unassembled WGS sequence"/>
</dbReference>
<dbReference type="RefSeq" id="WP_091300248.1">
    <property type="nucleotide sequence ID" value="NZ_FOCE01000004.1"/>
</dbReference>
<keyword evidence="2" id="KW-0964">Secreted</keyword>
<dbReference type="InterPro" id="IPR001343">
    <property type="entry name" value="Hemolysn_Ca-bd"/>
</dbReference>
<dbReference type="GO" id="GO:0005509">
    <property type="term" value="F:calcium ion binding"/>
    <property type="evidence" value="ECO:0007669"/>
    <property type="project" value="InterPro"/>
</dbReference>
<evidence type="ECO:0000256" key="2">
    <source>
        <dbReference type="ARBA" id="ARBA00022525"/>
    </source>
</evidence>
<feature type="region of interest" description="Disordered" evidence="3">
    <location>
        <begin position="158"/>
        <end position="177"/>
    </location>
</feature>
<organism evidence="4 5">
    <name type="scientific">Gemmobacter aquatilis</name>
    <dbReference type="NCBI Taxonomy" id="933059"/>
    <lineage>
        <taxon>Bacteria</taxon>
        <taxon>Pseudomonadati</taxon>
        <taxon>Pseudomonadota</taxon>
        <taxon>Alphaproteobacteria</taxon>
        <taxon>Rhodobacterales</taxon>
        <taxon>Paracoccaceae</taxon>
        <taxon>Gemmobacter</taxon>
    </lineage>
</organism>
<dbReference type="STRING" id="933059.SAMN04488103_1044"/>